<evidence type="ECO:0000313" key="1">
    <source>
        <dbReference type="EMBL" id="QJA92601.1"/>
    </source>
</evidence>
<gene>
    <name evidence="1" type="ORF">MM415B04563_0012</name>
</gene>
<protein>
    <submittedName>
        <fullName evidence="1">Uncharacterized protein</fullName>
    </submittedName>
</protein>
<sequence length="53" mass="5477">MGNMLVDAAQKQANEAVEKLQSVIGACSATTKSVYVKRAIASVDALKAALKAL</sequence>
<organism evidence="1">
    <name type="scientific">viral metagenome</name>
    <dbReference type="NCBI Taxonomy" id="1070528"/>
    <lineage>
        <taxon>unclassified sequences</taxon>
        <taxon>metagenomes</taxon>
        <taxon>organismal metagenomes</taxon>
    </lineage>
</organism>
<reference evidence="1" key="1">
    <citation type="submission" date="2020-03" db="EMBL/GenBank/DDBJ databases">
        <title>The deep terrestrial virosphere.</title>
        <authorList>
            <person name="Holmfeldt K."/>
            <person name="Nilsson E."/>
            <person name="Simone D."/>
            <person name="Lopez-Fernandez M."/>
            <person name="Wu X."/>
            <person name="de Brujin I."/>
            <person name="Lundin D."/>
            <person name="Andersson A."/>
            <person name="Bertilsson S."/>
            <person name="Dopson M."/>
        </authorList>
    </citation>
    <scope>NUCLEOTIDE SEQUENCE</scope>
    <source>
        <strain evidence="1">MM415B04563</strain>
    </source>
</reference>
<proteinExistence type="predicted"/>
<name>A0A6M3LHM5_9ZZZZ</name>
<accession>A0A6M3LHM5</accession>
<dbReference type="EMBL" id="MT143080">
    <property type="protein sequence ID" value="QJA92601.1"/>
    <property type="molecule type" value="Genomic_DNA"/>
</dbReference>
<dbReference type="AlphaFoldDB" id="A0A6M3LHM5"/>